<dbReference type="EMBL" id="MU006779">
    <property type="protein sequence ID" value="KAF2643647.1"/>
    <property type="molecule type" value="Genomic_DNA"/>
</dbReference>
<dbReference type="OrthoDB" id="3682664at2759"/>
<evidence type="ECO:0000313" key="1">
    <source>
        <dbReference type="EMBL" id="KAF2643647.1"/>
    </source>
</evidence>
<gene>
    <name evidence="1" type="ORF">P280DRAFT_477132</name>
</gene>
<protein>
    <submittedName>
        <fullName evidence="1">Uncharacterized protein</fullName>
    </submittedName>
</protein>
<name>A0A6A6S8U6_9PLEO</name>
<accession>A0A6A6S8U6</accession>
<dbReference type="Pfam" id="PF04681">
    <property type="entry name" value="Bys1"/>
    <property type="match status" value="1"/>
</dbReference>
<keyword evidence="2" id="KW-1185">Reference proteome</keyword>
<dbReference type="AlphaFoldDB" id="A0A6A6S8U6"/>
<dbReference type="PANTHER" id="PTHR36195:SF4">
    <property type="entry name" value="DOMAIN PROTEIN, PUTATIVE (AFU_ORTHOLOGUE AFUA_5G01990)-RELATED"/>
    <property type="match status" value="1"/>
</dbReference>
<proteinExistence type="predicted"/>
<dbReference type="Proteomes" id="UP000799753">
    <property type="component" value="Unassembled WGS sequence"/>
</dbReference>
<sequence length="135" mass="14082">MPNSVVINNSSEELYLWSFGDNVSDQITVAPGASWSEGLHRGATNPGSSIKISKVPNSLWTSAPTLIVGYTLDPDKLWFSLDAVNGAPFAGHKLTLSSEGSTSNMVWSDGQKPAGTAVGVGNVNSDLVLTIHPGA</sequence>
<evidence type="ECO:0000313" key="2">
    <source>
        <dbReference type="Proteomes" id="UP000799753"/>
    </source>
</evidence>
<dbReference type="InterPro" id="IPR006771">
    <property type="entry name" value="CetA-like"/>
</dbReference>
<dbReference type="PANTHER" id="PTHR36195">
    <property type="entry name" value="DOMAIN PROTEIN, PUTATIVE (AFU_ORTHOLOGUE AFUA_5G01990)-RELATED-RELATED"/>
    <property type="match status" value="1"/>
</dbReference>
<organism evidence="1 2">
    <name type="scientific">Massarina eburnea CBS 473.64</name>
    <dbReference type="NCBI Taxonomy" id="1395130"/>
    <lineage>
        <taxon>Eukaryota</taxon>
        <taxon>Fungi</taxon>
        <taxon>Dikarya</taxon>
        <taxon>Ascomycota</taxon>
        <taxon>Pezizomycotina</taxon>
        <taxon>Dothideomycetes</taxon>
        <taxon>Pleosporomycetidae</taxon>
        <taxon>Pleosporales</taxon>
        <taxon>Massarineae</taxon>
        <taxon>Massarinaceae</taxon>
        <taxon>Massarina</taxon>
    </lineage>
</organism>
<reference evidence="1" key="1">
    <citation type="journal article" date="2020" name="Stud. Mycol.">
        <title>101 Dothideomycetes genomes: a test case for predicting lifestyles and emergence of pathogens.</title>
        <authorList>
            <person name="Haridas S."/>
            <person name="Albert R."/>
            <person name="Binder M."/>
            <person name="Bloem J."/>
            <person name="Labutti K."/>
            <person name="Salamov A."/>
            <person name="Andreopoulos B."/>
            <person name="Baker S."/>
            <person name="Barry K."/>
            <person name="Bills G."/>
            <person name="Bluhm B."/>
            <person name="Cannon C."/>
            <person name="Castanera R."/>
            <person name="Culley D."/>
            <person name="Daum C."/>
            <person name="Ezra D."/>
            <person name="Gonzalez J."/>
            <person name="Henrissat B."/>
            <person name="Kuo A."/>
            <person name="Liang C."/>
            <person name="Lipzen A."/>
            <person name="Lutzoni F."/>
            <person name="Magnuson J."/>
            <person name="Mondo S."/>
            <person name="Nolan M."/>
            <person name="Ohm R."/>
            <person name="Pangilinan J."/>
            <person name="Park H.-J."/>
            <person name="Ramirez L."/>
            <person name="Alfaro M."/>
            <person name="Sun H."/>
            <person name="Tritt A."/>
            <person name="Yoshinaga Y."/>
            <person name="Zwiers L.-H."/>
            <person name="Turgeon B."/>
            <person name="Goodwin S."/>
            <person name="Spatafora J."/>
            <person name="Crous P."/>
            <person name="Grigoriev I."/>
        </authorList>
    </citation>
    <scope>NUCLEOTIDE SEQUENCE</scope>
    <source>
        <strain evidence="1">CBS 473.64</strain>
    </source>
</reference>